<gene>
    <name evidence="3" type="ORF">LITE_LOCUS8785</name>
</gene>
<dbReference type="GO" id="GO:0009860">
    <property type="term" value="P:pollen tube growth"/>
    <property type="evidence" value="ECO:0007669"/>
    <property type="project" value="TreeGrafter"/>
</dbReference>
<dbReference type="Proteomes" id="UP001154282">
    <property type="component" value="Unassembled WGS sequence"/>
</dbReference>
<dbReference type="AlphaFoldDB" id="A0AAV0IDE9"/>
<feature type="domain" description="Alpha/beta hydrolase fold-3" evidence="2">
    <location>
        <begin position="104"/>
        <end position="328"/>
    </location>
</feature>
<dbReference type="EMBL" id="CAMGYJ010000003">
    <property type="protein sequence ID" value="CAI0395620.1"/>
    <property type="molecule type" value="Genomic_DNA"/>
</dbReference>
<dbReference type="InterPro" id="IPR029058">
    <property type="entry name" value="AB_hydrolase_fold"/>
</dbReference>
<evidence type="ECO:0000256" key="1">
    <source>
        <dbReference type="ARBA" id="ARBA00010515"/>
    </source>
</evidence>
<dbReference type="PANTHER" id="PTHR23024:SF24">
    <property type="entry name" value="ALPHA_BETA HYDROLASE FOLD-3 DOMAIN-CONTAINING PROTEIN"/>
    <property type="match status" value="1"/>
</dbReference>
<dbReference type="Pfam" id="PF07859">
    <property type="entry name" value="Abhydrolase_3"/>
    <property type="match status" value="1"/>
</dbReference>
<comment type="similarity">
    <text evidence="1">Belongs to the 'GDXG' lipolytic enzyme family.</text>
</comment>
<dbReference type="InterPro" id="IPR013094">
    <property type="entry name" value="AB_hydrolase_3"/>
</dbReference>
<dbReference type="Gene3D" id="3.40.50.1820">
    <property type="entry name" value="alpha/beta hydrolase"/>
    <property type="match status" value="1"/>
</dbReference>
<evidence type="ECO:0000259" key="2">
    <source>
        <dbReference type="Pfam" id="PF07859"/>
    </source>
</evidence>
<evidence type="ECO:0000313" key="3">
    <source>
        <dbReference type="EMBL" id="CAI0395620.1"/>
    </source>
</evidence>
<protein>
    <recommendedName>
        <fullName evidence="2">Alpha/beta hydrolase fold-3 domain-containing protein</fullName>
    </recommendedName>
</protein>
<evidence type="ECO:0000313" key="4">
    <source>
        <dbReference type="Proteomes" id="UP001154282"/>
    </source>
</evidence>
<dbReference type="GO" id="GO:0052689">
    <property type="term" value="F:carboxylic ester hydrolase activity"/>
    <property type="evidence" value="ECO:0007669"/>
    <property type="project" value="TreeGrafter"/>
</dbReference>
<dbReference type="InterPro" id="IPR050466">
    <property type="entry name" value="Carboxylest/Gibb_receptor"/>
</dbReference>
<reference evidence="3" key="1">
    <citation type="submission" date="2022-08" db="EMBL/GenBank/DDBJ databases">
        <authorList>
            <person name="Gutierrez-Valencia J."/>
        </authorList>
    </citation>
    <scope>NUCLEOTIDE SEQUENCE</scope>
</reference>
<dbReference type="SUPFAM" id="SSF53474">
    <property type="entry name" value="alpha/beta-Hydrolases"/>
    <property type="match status" value="1"/>
</dbReference>
<keyword evidence="4" id="KW-1185">Reference proteome</keyword>
<comment type="caution">
    <text evidence="3">The sequence shown here is derived from an EMBL/GenBank/DDBJ whole genome shotgun (WGS) entry which is preliminary data.</text>
</comment>
<accession>A0AAV0IDE9</accession>
<sequence>MTPSSDDDNSAAASAAARPPPVLPWKVKLFVKLMLFAVDRCYRPDGTVNRRVMSWFDRKSRPGRRSNGVSSTDVTVDPGRDLWFRLYTPSTTATAAAAGPLPLIFFFHGGGFAFMAPDSTPYDDLCRRLAAEVPAVVISVNYRLAPEHRCPCQYEDGVDVLKFVDGGSCDEVASLCKKAGTVEPKRSFVAGDSAGGNIAHHVTMRAGAHKFSTLELIGHISIQPLFGGEERTASELELADAPFSTWKRTDVTWKLFTPVGSDRDHVAVNVFGPNCEDIMSRVKFPATVLFVGGYDPLKDWQRRYYQGLKNAGKEAKLVEYENAIHTFYSYPEMPESGRFVETVRDFVRDPIGFCSSG</sequence>
<name>A0AAV0IDE9_9ROSI</name>
<dbReference type="PANTHER" id="PTHR23024">
    <property type="entry name" value="ARYLACETAMIDE DEACETYLASE"/>
    <property type="match status" value="1"/>
</dbReference>
<proteinExistence type="inferred from homology"/>
<organism evidence="3 4">
    <name type="scientific">Linum tenue</name>
    <dbReference type="NCBI Taxonomy" id="586396"/>
    <lineage>
        <taxon>Eukaryota</taxon>
        <taxon>Viridiplantae</taxon>
        <taxon>Streptophyta</taxon>
        <taxon>Embryophyta</taxon>
        <taxon>Tracheophyta</taxon>
        <taxon>Spermatophyta</taxon>
        <taxon>Magnoliopsida</taxon>
        <taxon>eudicotyledons</taxon>
        <taxon>Gunneridae</taxon>
        <taxon>Pentapetalae</taxon>
        <taxon>rosids</taxon>
        <taxon>fabids</taxon>
        <taxon>Malpighiales</taxon>
        <taxon>Linaceae</taxon>
        <taxon>Linum</taxon>
    </lineage>
</organism>